<dbReference type="InterPro" id="IPR000683">
    <property type="entry name" value="Gfo/Idh/MocA-like_OxRdtase_N"/>
</dbReference>
<organism evidence="6 7">
    <name type="scientific">Phycicoccus flavus</name>
    <dbReference type="NCBI Taxonomy" id="2502783"/>
    <lineage>
        <taxon>Bacteria</taxon>
        <taxon>Bacillati</taxon>
        <taxon>Actinomycetota</taxon>
        <taxon>Actinomycetes</taxon>
        <taxon>Micrococcales</taxon>
        <taxon>Intrasporangiaceae</taxon>
        <taxon>Phycicoccus</taxon>
    </lineage>
</organism>
<dbReference type="SUPFAM" id="SSF51735">
    <property type="entry name" value="NAD(P)-binding Rossmann-fold domains"/>
    <property type="match status" value="1"/>
</dbReference>
<protein>
    <submittedName>
        <fullName evidence="6">Gfo/Idh/MocA family oxidoreductase</fullName>
    </submittedName>
</protein>
<dbReference type="InterPro" id="IPR036291">
    <property type="entry name" value="NAD(P)-bd_dom_sf"/>
</dbReference>
<dbReference type="GO" id="GO:0016491">
    <property type="term" value="F:oxidoreductase activity"/>
    <property type="evidence" value="ECO:0007669"/>
    <property type="project" value="UniProtKB-KW"/>
</dbReference>
<feature type="non-terminal residue" evidence="6">
    <location>
        <position position="274"/>
    </location>
</feature>
<evidence type="ECO:0000313" key="7">
    <source>
        <dbReference type="Proteomes" id="UP000287866"/>
    </source>
</evidence>
<dbReference type="RefSeq" id="WP_165566384.1">
    <property type="nucleotide sequence ID" value="NZ_SAYU02000015.1"/>
</dbReference>
<evidence type="ECO:0000256" key="1">
    <source>
        <dbReference type="ARBA" id="ARBA00010928"/>
    </source>
</evidence>
<comment type="caution">
    <text evidence="6">The sequence shown here is derived from an EMBL/GenBank/DDBJ whole genome shotgun (WGS) entry which is preliminary data.</text>
</comment>
<dbReference type="Proteomes" id="UP000287866">
    <property type="component" value="Unassembled WGS sequence"/>
</dbReference>
<keyword evidence="3" id="KW-0520">NAD</keyword>
<evidence type="ECO:0000259" key="5">
    <source>
        <dbReference type="Pfam" id="PF22725"/>
    </source>
</evidence>
<dbReference type="EMBL" id="SAYU02000015">
    <property type="protein sequence ID" value="NHA67739.1"/>
    <property type="molecule type" value="Genomic_DNA"/>
</dbReference>
<comment type="similarity">
    <text evidence="1">Belongs to the Gfo/Idh/MocA family.</text>
</comment>
<reference evidence="6" key="1">
    <citation type="submission" date="2020-03" db="EMBL/GenBank/DDBJ databases">
        <title>Phycicoccus flavus sp. nov., a novel endophytic actinobacterium isolated from branch of Kandelia candel.</title>
        <authorList>
            <person name="Tuo L."/>
        </authorList>
    </citation>
    <scope>NUCLEOTIDE SEQUENCE</scope>
    <source>
        <strain evidence="6">CMS6Z-2</strain>
    </source>
</reference>
<feature type="domain" description="Gfo/Idh/MocA-like oxidoreductase N-terminal" evidence="4">
    <location>
        <begin position="20"/>
        <end position="137"/>
    </location>
</feature>
<dbReference type="Gene3D" id="3.30.360.10">
    <property type="entry name" value="Dihydrodipicolinate Reductase, domain 2"/>
    <property type="match status" value="1"/>
</dbReference>
<dbReference type="Pfam" id="PF01408">
    <property type="entry name" value="GFO_IDH_MocA"/>
    <property type="match status" value="1"/>
</dbReference>
<evidence type="ECO:0000313" key="6">
    <source>
        <dbReference type="EMBL" id="NHA67739.1"/>
    </source>
</evidence>
<dbReference type="PANTHER" id="PTHR22604:SF105">
    <property type="entry name" value="TRANS-1,2-DIHYDROBENZENE-1,2-DIOL DEHYDROGENASE"/>
    <property type="match status" value="1"/>
</dbReference>
<name>A0A8T6R021_9MICO</name>
<dbReference type="InterPro" id="IPR055170">
    <property type="entry name" value="GFO_IDH_MocA-like_dom"/>
</dbReference>
<dbReference type="AlphaFoldDB" id="A0A8T6R021"/>
<keyword evidence="7" id="KW-1185">Reference proteome</keyword>
<evidence type="ECO:0000256" key="3">
    <source>
        <dbReference type="ARBA" id="ARBA00023027"/>
    </source>
</evidence>
<dbReference type="GO" id="GO:0000166">
    <property type="term" value="F:nucleotide binding"/>
    <property type="evidence" value="ECO:0007669"/>
    <property type="project" value="InterPro"/>
</dbReference>
<dbReference type="Pfam" id="PF22725">
    <property type="entry name" value="GFO_IDH_MocA_C3"/>
    <property type="match status" value="1"/>
</dbReference>
<feature type="domain" description="GFO/IDH/MocA-like oxidoreductase" evidence="5">
    <location>
        <begin position="150"/>
        <end position="259"/>
    </location>
</feature>
<dbReference type="PANTHER" id="PTHR22604">
    <property type="entry name" value="OXIDOREDUCTASES"/>
    <property type="match status" value="1"/>
</dbReference>
<evidence type="ECO:0000256" key="2">
    <source>
        <dbReference type="ARBA" id="ARBA00023002"/>
    </source>
</evidence>
<gene>
    <name evidence="6" type="ORF">EPD83_006695</name>
</gene>
<proteinExistence type="inferred from homology"/>
<accession>A0A8T6R021</accession>
<keyword evidence="2" id="KW-0560">Oxidoreductase</keyword>
<dbReference type="InterPro" id="IPR050984">
    <property type="entry name" value="Gfo/Idh/MocA_domain"/>
</dbReference>
<evidence type="ECO:0000259" key="4">
    <source>
        <dbReference type="Pfam" id="PF01408"/>
    </source>
</evidence>
<dbReference type="Gene3D" id="3.40.50.720">
    <property type="entry name" value="NAD(P)-binding Rossmann-like Domain"/>
    <property type="match status" value="1"/>
</dbReference>
<dbReference type="SUPFAM" id="SSF55347">
    <property type="entry name" value="Glyceraldehyde-3-phosphate dehydrogenase-like, C-terminal domain"/>
    <property type="match status" value="1"/>
</dbReference>
<sequence>MTLTSLPTPRTPRSEDAPSLRWGILGTGWIARNFVTSLHGHTRQRVQAVGSRSLESATRAARDWEAETAHGSYEALVADPSVDVVYVATPHNHHLPHALLAIEAGKHVLVEKPVGLDAEEARRIGDAADAAGVFCMEAMWSLFLPKFDIVRQLLDAGALGRIVAAHADMGERFDPPHRIHRSDLAGGPLLDLGTYAATFATWTLGAPDVVTAVATPAPTGVNGSLAIALGTPSGATASLHTSILADSATTAAVIGTDARVDLHSRYYLPGPMTL</sequence>